<dbReference type="NCBIfam" id="NF006871">
    <property type="entry name" value="PRK09367.1"/>
    <property type="match status" value="1"/>
</dbReference>
<dbReference type="InterPro" id="IPR024083">
    <property type="entry name" value="Fumarase/histidase_N"/>
</dbReference>
<comment type="catalytic activity">
    <reaction evidence="5 6 8">
        <text>L-histidine = trans-urocanate + NH4(+)</text>
        <dbReference type="Rhea" id="RHEA:21232"/>
        <dbReference type="ChEBI" id="CHEBI:17771"/>
        <dbReference type="ChEBI" id="CHEBI:28938"/>
        <dbReference type="ChEBI" id="CHEBI:57595"/>
        <dbReference type="EC" id="4.3.1.3"/>
    </reaction>
</comment>
<evidence type="ECO:0000256" key="2">
    <source>
        <dbReference type="ARBA" id="ARBA00012994"/>
    </source>
</evidence>
<evidence type="ECO:0000256" key="3">
    <source>
        <dbReference type="ARBA" id="ARBA00022808"/>
    </source>
</evidence>
<comment type="PTM">
    <text evidence="6">Contains an active site 4-methylidene-imidazol-5-one (MIO), which is formed autocatalytically by cyclization and dehydration of residues Ala-Ser-Gly.</text>
</comment>
<accession>A0ABR6ZAJ1</accession>
<feature type="modified residue" description="2,3-didehydroalanine (Ser)" evidence="6">
    <location>
        <position position="145"/>
    </location>
</feature>
<dbReference type="PROSITE" id="PS00488">
    <property type="entry name" value="PAL_HISTIDASE"/>
    <property type="match status" value="1"/>
</dbReference>
<keyword evidence="11" id="KW-1185">Reference proteome</keyword>
<dbReference type="InterPro" id="IPR008948">
    <property type="entry name" value="L-Aspartase-like"/>
</dbReference>
<evidence type="ECO:0000256" key="8">
    <source>
        <dbReference type="RuleBase" id="RU004479"/>
    </source>
</evidence>
<dbReference type="EC" id="4.3.1.3" evidence="2 6"/>
<sequence>MSNHFEIQPGQFTLSDLRSIWTRAQPLKLAECAYAGINAASATIDKIVAKGDAAYGINTGFGKLAKTRIPDDQLELLQRNLILSHSVGSGELISDEVVRLILAMKIASLARGFSGIRASVIDSMIAMYNAGIMPTIPVKGSVGASGDLAPLSHMTLALLGEGDARVNGKLVPAKEALAAAGIKPVVLAAKEGLALINGTQVSAALALNGLFLAERLLEAATITGSLSVDAAKGSDAPFDARIHSSRGQPGQIATAQIYRNLLSGSEIRQSHLVNDERVQDPYCLRCQPQVMGACLDIINNAARTLLIEANAVTDNPLVFVETGEVISGGNFHAEPVAFAADTLALAIAEIGSISERRIALLIDSSISGLPPFLVPSSGLNSGFMIAHVTAAALASENKSHAHPSSVDSIPTSANQEDHVSMATYGARRLHEMAHNTATIVGIELLAAAQGVDFHAPLQTSAMLKQVHTLLREKVAFYDKDRFFAPDIEAAKALVVEGHLSAQCQQLYQNLYLA</sequence>
<evidence type="ECO:0000313" key="10">
    <source>
        <dbReference type="EMBL" id="MBC3908619.1"/>
    </source>
</evidence>
<keyword evidence="6" id="KW-0963">Cytoplasm</keyword>
<dbReference type="Gene3D" id="1.10.275.10">
    <property type="entry name" value="Fumarase/aspartase (N-terminal domain)"/>
    <property type="match status" value="1"/>
</dbReference>
<dbReference type="Pfam" id="PF00221">
    <property type="entry name" value="Lyase_aromatic"/>
    <property type="match status" value="1"/>
</dbReference>
<evidence type="ECO:0000256" key="9">
    <source>
        <dbReference type="RuleBase" id="RU004480"/>
    </source>
</evidence>
<dbReference type="SUPFAM" id="SSF48557">
    <property type="entry name" value="L-aspartase-like"/>
    <property type="match status" value="1"/>
</dbReference>
<comment type="similarity">
    <text evidence="6 7">Belongs to the PAL/histidase family.</text>
</comment>
<evidence type="ECO:0000256" key="4">
    <source>
        <dbReference type="ARBA" id="ARBA00023239"/>
    </source>
</evidence>
<dbReference type="RefSeq" id="WP_186954173.1">
    <property type="nucleotide sequence ID" value="NZ_JACOFX010000006.1"/>
</dbReference>
<dbReference type="InterPro" id="IPR022313">
    <property type="entry name" value="Phe/His_NH3-lyase_AS"/>
</dbReference>
<dbReference type="InterPro" id="IPR001106">
    <property type="entry name" value="Aromatic_Lyase"/>
</dbReference>
<comment type="caution">
    <text evidence="10">The sequence shown here is derived from an EMBL/GenBank/DDBJ whole genome shotgun (WGS) entry which is preliminary data.</text>
</comment>
<dbReference type="GO" id="GO:0004397">
    <property type="term" value="F:histidine ammonia-lyase activity"/>
    <property type="evidence" value="ECO:0007669"/>
    <property type="project" value="UniProtKB-EC"/>
</dbReference>
<evidence type="ECO:0000256" key="7">
    <source>
        <dbReference type="RuleBase" id="RU003954"/>
    </source>
</evidence>
<evidence type="ECO:0000313" key="11">
    <source>
        <dbReference type="Proteomes" id="UP000646911"/>
    </source>
</evidence>
<feature type="cross-link" description="5-imidazolinone (Ala-Gly)" evidence="6">
    <location>
        <begin position="144"/>
        <end position="146"/>
    </location>
</feature>
<dbReference type="InterPro" id="IPR005921">
    <property type="entry name" value="HutH"/>
</dbReference>
<evidence type="ECO:0000256" key="5">
    <source>
        <dbReference type="ARBA" id="ARBA00049269"/>
    </source>
</evidence>
<dbReference type="NCBIfam" id="TIGR01225">
    <property type="entry name" value="hutH"/>
    <property type="match status" value="1"/>
</dbReference>
<dbReference type="PANTHER" id="PTHR10362">
    <property type="entry name" value="HISTIDINE AMMONIA-LYASE"/>
    <property type="match status" value="1"/>
</dbReference>
<gene>
    <name evidence="6 10" type="primary">hutH</name>
    <name evidence="10" type="ORF">H8L47_13730</name>
</gene>
<dbReference type="Proteomes" id="UP000646911">
    <property type="component" value="Unassembled WGS sequence"/>
</dbReference>
<comment type="subcellular location">
    <subcellularLocation>
        <location evidence="6 9">Cytoplasm</location>
    </subcellularLocation>
</comment>
<name>A0ABR6ZAJ1_9BURK</name>
<organism evidence="10 11">
    <name type="scientific">Undibacterium umbellatum</name>
    <dbReference type="NCBI Taxonomy" id="2762300"/>
    <lineage>
        <taxon>Bacteria</taxon>
        <taxon>Pseudomonadati</taxon>
        <taxon>Pseudomonadota</taxon>
        <taxon>Betaproteobacteria</taxon>
        <taxon>Burkholderiales</taxon>
        <taxon>Oxalobacteraceae</taxon>
        <taxon>Undibacterium</taxon>
    </lineage>
</organism>
<reference evidence="10 11" key="1">
    <citation type="submission" date="2020-08" db="EMBL/GenBank/DDBJ databases">
        <title>Novel species isolated from subtropical streams in China.</title>
        <authorList>
            <person name="Lu H."/>
        </authorList>
    </citation>
    <scope>NUCLEOTIDE SEQUENCE [LARGE SCALE GENOMIC DNA]</scope>
    <source>
        <strain evidence="10 11">NL8W</strain>
    </source>
</reference>
<keyword evidence="3 6" id="KW-0369">Histidine metabolism</keyword>
<dbReference type="Gene3D" id="1.20.200.10">
    <property type="entry name" value="Fumarase/aspartase (Central domain)"/>
    <property type="match status" value="1"/>
</dbReference>
<dbReference type="HAMAP" id="MF_00229">
    <property type="entry name" value="His_ammonia_lyase"/>
    <property type="match status" value="1"/>
</dbReference>
<proteinExistence type="inferred from homology"/>
<evidence type="ECO:0000256" key="1">
    <source>
        <dbReference type="ARBA" id="ARBA00005113"/>
    </source>
</evidence>
<evidence type="ECO:0000256" key="6">
    <source>
        <dbReference type="HAMAP-Rule" id="MF_00229"/>
    </source>
</evidence>
<dbReference type="CDD" id="cd00332">
    <property type="entry name" value="PAL-HAL"/>
    <property type="match status" value="1"/>
</dbReference>
<protein>
    <recommendedName>
        <fullName evidence="2 6">Histidine ammonia-lyase</fullName>
        <shortName evidence="6">Histidase</shortName>
        <ecNumber evidence="2 6">4.3.1.3</ecNumber>
    </recommendedName>
</protein>
<keyword evidence="4 6" id="KW-0456">Lyase</keyword>
<dbReference type="EMBL" id="JACOFX010000006">
    <property type="protein sequence ID" value="MBC3908619.1"/>
    <property type="molecule type" value="Genomic_DNA"/>
</dbReference>
<comment type="pathway">
    <text evidence="1 6 8">Amino-acid degradation; L-histidine degradation into L-glutamate; N-formimidoyl-L-glutamate from L-histidine: step 1/3.</text>
</comment>